<evidence type="ECO:0000313" key="1">
    <source>
        <dbReference type="EMBL" id="CAD9755830.1"/>
    </source>
</evidence>
<name>A0A7S2TKP3_9EUKA</name>
<proteinExistence type="predicted"/>
<gene>
    <name evidence="1" type="ORF">LSP00402_LOCUS5905</name>
</gene>
<sequence length="132" mass="15287">MYIHVHKHKNHGGGSHTVYLRLYKNDIFYTADRKKLEDDAQIEAVKAKLDRPELVGKLRDKKSDITIIPRKRIWETREFHEKGIETKGITILSMHSHNSGKKLMKYSFVPAGNEDKENFQALSEILEEATSP</sequence>
<dbReference type="EMBL" id="HBHP01009551">
    <property type="protein sequence ID" value="CAD9755830.1"/>
    <property type="molecule type" value="Transcribed_RNA"/>
</dbReference>
<accession>A0A7S2TKP3</accession>
<organism evidence="1">
    <name type="scientific">Lotharella oceanica</name>
    <dbReference type="NCBI Taxonomy" id="641309"/>
    <lineage>
        <taxon>Eukaryota</taxon>
        <taxon>Sar</taxon>
        <taxon>Rhizaria</taxon>
        <taxon>Cercozoa</taxon>
        <taxon>Chlorarachniophyceae</taxon>
        <taxon>Lotharella</taxon>
    </lineage>
</organism>
<dbReference type="AlphaFoldDB" id="A0A7S2TKP3"/>
<reference evidence="1" key="1">
    <citation type="submission" date="2021-01" db="EMBL/GenBank/DDBJ databases">
        <authorList>
            <person name="Corre E."/>
            <person name="Pelletier E."/>
            <person name="Niang G."/>
            <person name="Scheremetjew M."/>
            <person name="Finn R."/>
            <person name="Kale V."/>
            <person name="Holt S."/>
            <person name="Cochrane G."/>
            <person name="Meng A."/>
            <person name="Brown T."/>
            <person name="Cohen L."/>
        </authorList>
    </citation>
    <scope>NUCLEOTIDE SEQUENCE</scope>
    <source>
        <strain evidence="1">CCMP622</strain>
    </source>
</reference>
<protein>
    <submittedName>
        <fullName evidence="1">Uncharacterized protein</fullName>
    </submittedName>
</protein>